<dbReference type="AlphaFoldDB" id="A0A561VGJ2"/>
<accession>A0A561VGJ2</accession>
<evidence type="ECO:0000313" key="1">
    <source>
        <dbReference type="EMBL" id="TWG10718.1"/>
    </source>
</evidence>
<proteinExistence type="predicted"/>
<gene>
    <name evidence="1" type="ORF">FHX34_107214</name>
</gene>
<organism evidence="1 2">
    <name type="scientific">Actinoplanes teichomyceticus</name>
    <dbReference type="NCBI Taxonomy" id="1867"/>
    <lineage>
        <taxon>Bacteria</taxon>
        <taxon>Bacillati</taxon>
        <taxon>Actinomycetota</taxon>
        <taxon>Actinomycetes</taxon>
        <taxon>Micromonosporales</taxon>
        <taxon>Micromonosporaceae</taxon>
        <taxon>Actinoplanes</taxon>
    </lineage>
</organism>
<evidence type="ECO:0000313" key="2">
    <source>
        <dbReference type="Proteomes" id="UP000320239"/>
    </source>
</evidence>
<protein>
    <submittedName>
        <fullName evidence="1">Uncharacterized protein</fullName>
    </submittedName>
</protein>
<dbReference type="RefSeq" id="WP_122976559.1">
    <property type="nucleotide sequence ID" value="NZ_VIWY01000007.1"/>
</dbReference>
<dbReference type="EMBL" id="VIWY01000007">
    <property type="protein sequence ID" value="TWG10718.1"/>
    <property type="molecule type" value="Genomic_DNA"/>
</dbReference>
<sequence>MLRIRTTVQPWNLPADDPAFLDAVDAAIRWIDWGDWSSFRTEHGSPESLEAILDAANSMWRATRRGLERRQNPTVTAANAIATRDAGDEAARHLAAAWDAAYGRQPDPDKAYDQAVLAVEAVACPLVCPADPRRTLGTVIRDLRNQSSRWRLTIGDRLGQPAEPGRLIEMLALLWEGQSRHAGSPNSRTQTPAEGEAAVHLAATLVQWLGHGVLYRLP</sequence>
<keyword evidence="2" id="KW-1185">Reference proteome</keyword>
<comment type="caution">
    <text evidence="1">The sequence shown here is derived from an EMBL/GenBank/DDBJ whole genome shotgun (WGS) entry which is preliminary data.</text>
</comment>
<name>A0A561VGJ2_ACTTI</name>
<dbReference type="Proteomes" id="UP000320239">
    <property type="component" value="Unassembled WGS sequence"/>
</dbReference>
<reference evidence="1 2" key="1">
    <citation type="submission" date="2019-06" db="EMBL/GenBank/DDBJ databases">
        <title>Sequencing the genomes of 1000 actinobacteria strains.</title>
        <authorList>
            <person name="Klenk H.-P."/>
        </authorList>
    </citation>
    <scope>NUCLEOTIDE SEQUENCE [LARGE SCALE GENOMIC DNA]</scope>
    <source>
        <strain evidence="1 2">DSM 43866</strain>
    </source>
</reference>
<dbReference type="OrthoDB" id="4762448at2"/>